<reference evidence="2" key="1">
    <citation type="journal article" date="2023" name="Mol. Ecol. Resour.">
        <title>Chromosome-level genome assembly of a triploid poplar Populus alba 'Berolinensis'.</title>
        <authorList>
            <person name="Chen S."/>
            <person name="Yu Y."/>
            <person name="Wang X."/>
            <person name="Wang S."/>
            <person name="Zhang T."/>
            <person name="Zhou Y."/>
            <person name="He R."/>
            <person name="Meng N."/>
            <person name="Wang Y."/>
            <person name="Liu W."/>
            <person name="Liu Z."/>
            <person name="Liu J."/>
            <person name="Guo Q."/>
            <person name="Huang H."/>
            <person name="Sederoff R.R."/>
            <person name="Wang G."/>
            <person name="Qu G."/>
            <person name="Chen S."/>
        </authorList>
    </citation>
    <scope>NUCLEOTIDE SEQUENCE</scope>
    <source>
        <strain evidence="2">SC-2020</strain>
    </source>
</reference>
<evidence type="ECO:0000313" key="3">
    <source>
        <dbReference type="Proteomes" id="UP001164929"/>
    </source>
</evidence>
<evidence type="ECO:0000313" key="2">
    <source>
        <dbReference type="EMBL" id="KAJ7006133.1"/>
    </source>
</evidence>
<sequence>MLHNALWNSPTRTFFGGLNSEGGNPAPPMSRNC</sequence>
<gene>
    <name evidence="2" type="ORF">NC653_005477</name>
</gene>
<organism evidence="2 3">
    <name type="scientific">Populus alba x Populus x berolinensis</name>
    <dbReference type="NCBI Taxonomy" id="444605"/>
    <lineage>
        <taxon>Eukaryota</taxon>
        <taxon>Viridiplantae</taxon>
        <taxon>Streptophyta</taxon>
        <taxon>Embryophyta</taxon>
        <taxon>Tracheophyta</taxon>
        <taxon>Spermatophyta</taxon>
        <taxon>Magnoliopsida</taxon>
        <taxon>eudicotyledons</taxon>
        <taxon>Gunneridae</taxon>
        <taxon>Pentapetalae</taxon>
        <taxon>rosids</taxon>
        <taxon>fabids</taxon>
        <taxon>Malpighiales</taxon>
        <taxon>Salicaceae</taxon>
        <taxon>Saliceae</taxon>
        <taxon>Populus</taxon>
    </lineage>
</organism>
<comment type="caution">
    <text evidence="2">The sequence shown here is derived from an EMBL/GenBank/DDBJ whole genome shotgun (WGS) entry which is preliminary data.</text>
</comment>
<accession>A0AAD6RBZ6</accession>
<keyword evidence="3" id="KW-1185">Reference proteome</keyword>
<dbReference type="Proteomes" id="UP001164929">
    <property type="component" value="Chromosome 2"/>
</dbReference>
<dbReference type="AlphaFoldDB" id="A0AAD6RBZ6"/>
<protein>
    <submittedName>
        <fullName evidence="2">Uncharacterized protein</fullName>
    </submittedName>
</protein>
<name>A0AAD6RBZ6_9ROSI</name>
<dbReference type="EMBL" id="JAQIZT010000002">
    <property type="protein sequence ID" value="KAJ7006133.1"/>
    <property type="molecule type" value="Genomic_DNA"/>
</dbReference>
<evidence type="ECO:0000256" key="1">
    <source>
        <dbReference type="SAM" id="MobiDB-lite"/>
    </source>
</evidence>
<proteinExistence type="predicted"/>
<feature type="region of interest" description="Disordered" evidence="1">
    <location>
        <begin position="13"/>
        <end position="33"/>
    </location>
</feature>